<feature type="compositionally biased region" description="Low complexity" evidence="1">
    <location>
        <begin position="18"/>
        <end position="28"/>
    </location>
</feature>
<organism evidence="2 3">
    <name type="scientific">Pleurodeles waltl</name>
    <name type="common">Iberian ribbed newt</name>
    <dbReference type="NCBI Taxonomy" id="8319"/>
    <lineage>
        <taxon>Eukaryota</taxon>
        <taxon>Metazoa</taxon>
        <taxon>Chordata</taxon>
        <taxon>Craniata</taxon>
        <taxon>Vertebrata</taxon>
        <taxon>Euteleostomi</taxon>
        <taxon>Amphibia</taxon>
        <taxon>Batrachia</taxon>
        <taxon>Caudata</taxon>
        <taxon>Salamandroidea</taxon>
        <taxon>Salamandridae</taxon>
        <taxon>Pleurodelinae</taxon>
        <taxon>Pleurodeles</taxon>
    </lineage>
</organism>
<gene>
    <name evidence="2" type="ORF">NDU88_000299</name>
</gene>
<accession>A0AAV7V4Q2</accession>
<keyword evidence="3" id="KW-1185">Reference proteome</keyword>
<dbReference type="AlphaFoldDB" id="A0AAV7V4Q2"/>
<sequence>MDPKLETHHAHARRARRSPAFPQSPSAPELCRGAGGSGVGGASFTSELWKHVGSTSGEPAVTASAFHPPGERPIRGLRRGPLQKGNNGVRGPTPYDHRLRRLLPPRTSLHLLPTPTTLLEREKEKIALDLSLYSTANQGIQWRAGRRVHRGVADSWSWLVIGAWEPRSTKVQECTVRPGEGVGNGETVFVARAVG</sequence>
<proteinExistence type="predicted"/>
<dbReference type="EMBL" id="JANPWB010000003">
    <property type="protein sequence ID" value="KAJ1196428.1"/>
    <property type="molecule type" value="Genomic_DNA"/>
</dbReference>
<comment type="caution">
    <text evidence="2">The sequence shown here is derived from an EMBL/GenBank/DDBJ whole genome shotgun (WGS) entry which is preliminary data.</text>
</comment>
<evidence type="ECO:0000313" key="3">
    <source>
        <dbReference type="Proteomes" id="UP001066276"/>
    </source>
</evidence>
<feature type="region of interest" description="Disordered" evidence="1">
    <location>
        <begin position="1"/>
        <end position="37"/>
    </location>
</feature>
<evidence type="ECO:0000256" key="1">
    <source>
        <dbReference type="SAM" id="MobiDB-lite"/>
    </source>
</evidence>
<name>A0AAV7V4Q2_PLEWA</name>
<dbReference type="Proteomes" id="UP001066276">
    <property type="component" value="Chromosome 2_1"/>
</dbReference>
<reference evidence="2" key="1">
    <citation type="journal article" date="2022" name="bioRxiv">
        <title>Sequencing and chromosome-scale assembly of the giantPleurodeles waltlgenome.</title>
        <authorList>
            <person name="Brown T."/>
            <person name="Elewa A."/>
            <person name="Iarovenko S."/>
            <person name="Subramanian E."/>
            <person name="Araus A.J."/>
            <person name="Petzold A."/>
            <person name="Susuki M."/>
            <person name="Suzuki K.-i.T."/>
            <person name="Hayashi T."/>
            <person name="Toyoda A."/>
            <person name="Oliveira C."/>
            <person name="Osipova E."/>
            <person name="Leigh N.D."/>
            <person name="Simon A."/>
            <person name="Yun M.H."/>
        </authorList>
    </citation>
    <scope>NUCLEOTIDE SEQUENCE</scope>
    <source>
        <strain evidence="2">20211129_DDA</strain>
        <tissue evidence="2">Liver</tissue>
    </source>
</reference>
<evidence type="ECO:0000313" key="2">
    <source>
        <dbReference type="EMBL" id="KAJ1196428.1"/>
    </source>
</evidence>
<feature type="region of interest" description="Disordered" evidence="1">
    <location>
        <begin position="54"/>
        <end position="95"/>
    </location>
</feature>
<protein>
    <submittedName>
        <fullName evidence="2">Uncharacterized protein</fullName>
    </submittedName>
</protein>